<dbReference type="AlphaFoldDB" id="A0ABC8TFA7"/>
<evidence type="ECO:0000313" key="1">
    <source>
        <dbReference type="EMBL" id="CAK9168112.1"/>
    </source>
</evidence>
<name>A0ABC8TFA7_9AQUA</name>
<keyword evidence="2" id="KW-1185">Reference proteome</keyword>
<evidence type="ECO:0000313" key="2">
    <source>
        <dbReference type="Proteomes" id="UP001642360"/>
    </source>
</evidence>
<reference evidence="1 2" key="1">
    <citation type="submission" date="2024-02" db="EMBL/GenBank/DDBJ databases">
        <authorList>
            <person name="Vignale AGUSTIN F."/>
            <person name="Sosa J E."/>
            <person name="Modenutti C."/>
        </authorList>
    </citation>
    <scope>NUCLEOTIDE SEQUENCE [LARGE SCALE GENOMIC DNA]</scope>
</reference>
<proteinExistence type="predicted"/>
<gene>
    <name evidence="1" type="ORF">ILEXP_LOCUS37444</name>
</gene>
<dbReference type="Proteomes" id="UP001642360">
    <property type="component" value="Unassembled WGS sequence"/>
</dbReference>
<sequence>MKQIGRNHRVWCANPLREESSDWAVCNEKKNNFRRSSFVLLQLRVNPMDEQLFSLYTWFTAARGGGDVASNFFSPNLASNLASWILAS</sequence>
<organism evidence="1 2">
    <name type="scientific">Ilex paraguariensis</name>
    <name type="common">yerba mate</name>
    <dbReference type="NCBI Taxonomy" id="185542"/>
    <lineage>
        <taxon>Eukaryota</taxon>
        <taxon>Viridiplantae</taxon>
        <taxon>Streptophyta</taxon>
        <taxon>Embryophyta</taxon>
        <taxon>Tracheophyta</taxon>
        <taxon>Spermatophyta</taxon>
        <taxon>Magnoliopsida</taxon>
        <taxon>eudicotyledons</taxon>
        <taxon>Gunneridae</taxon>
        <taxon>Pentapetalae</taxon>
        <taxon>asterids</taxon>
        <taxon>campanulids</taxon>
        <taxon>Aquifoliales</taxon>
        <taxon>Aquifoliaceae</taxon>
        <taxon>Ilex</taxon>
    </lineage>
</organism>
<comment type="caution">
    <text evidence="1">The sequence shown here is derived from an EMBL/GenBank/DDBJ whole genome shotgun (WGS) entry which is preliminary data.</text>
</comment>
<dbReference type="EMBL" id="CAUOFW020005008">
    <property type="protein sequence ID" value="CAK9168112.1"/>
    <property type="molecule type" value="Genomic_DNA"/>
</dbReference>
<accession>A0ABC8TFA7</accession>
<protein>
    <submittedName>
        <fullName evidence="1">Uncharacterized protein</fullName>
    </submittedName>
</protein>